<dbReference type="OrthoDB" id="1319190at2"/>
<dbReference type="AlphaFoldDB" id="A0A4P7PQV4"/>
<evidence type="ECO:0000256" key="1">
    <source>
        <dbReference type="SAM" id="Phobius"/>
    </source>
</evidence>
<accession>A0A4P7PQV4</accession>
<proteinExistence type="predicted"/>
<organism evidence="2 3">
    <name type="scientific">Flavobacterium sangjuense</name>
    <dbReference type="NCBI Taxonomy" id="2518177"/>
    <lineage>
        <taxon>Bacteria</taxon>
        <taxon>Pseudomonadati</taxon>
        <taxon>Bacteroidota</taxon>
        <taxon>Flavobacteriia</taxon>
        <taxon>Flavobacteriales</taxon>
        <taxon>Flavobacteriaceae</taxon>
        <taxon>Flavobacterium</taxon>
    </lineage>
</organism>
<feature type="transmembrane region" description="Helical" evidence="1">
    <location>
        <begin position="255"/>
        <end position="275"/>
    </location>
</feature>
<dbReference type="EMBL" id="CP038810">
    <property type="protein sequence ID" value="QBZ97169.1"/>
    <property type="molecule type" value="Genomic_DNA"/>
</dbReference>
<reference evidence="2 3" key="1">
    <citation type="submission" date="2019-04" db="EMBL/GenBank/DDBJ databases">
        <title>Flavobacterium sp. GS03.</title>
        <authorList>
            <person name="Kim H."/>
        </authorList>
    </citation>
    <scope>NUCLEOTIDE SEQUENCE [LARGE SCALE GENOMIC DNA]</scope>
    <source>
        <strain evidence="2 3">GS03</strain>
    </source>
</reference>
<dbReference type="KEGG" id="fsn:GS03_00655"/>
<keyword evidence="1" id="KW-1133">Transmembrane helix</keyword>
<dbReference type="RefSeq" id="WP_136151140.1">
    <property type="nucleotide sequence ID" value="NZ_CP038810.1"/>
</dbReference>
<sequence length="485" mass="56408">MNIIALLELISLDKSKIGKFSRVEFTQIKKQLVAEKETNQEIRDSDTAKLLKALKSDPESFLAVLNNRILFNFFTKKDYPRTYFLNELDAIDTEKVKTFVQLFLSEELAAFFYQNLGADKFNEISHLAAAINYFPDSLNFVLSQHALDKLDNAIAILKPPYGNFYKVLYIKDGHFFSFLNHIKNQEIEQKIKDLLDSVTTIYNQDQNSELVSKTYLAMNNYTALDDDFSQKIKRNKDIAETKFEAYIPKKKNLTWVYLVVGFFVFIRIIVFFNSFNFDNYSNDDVTYDDETVYKPEPRKIDRYYANMHFIIDSFQVFLADFKPSEIRQMSQDIILKTGENPFQTFYQNEPAGESSNFIKVKNNTGYDMVLLENAVLYDTIKIPRTAHFIKAGDALEINFNRADAKTIFNMYLGKKWATFQTDSNHLFIRNHSIVEYRFSELIPTAKEILKTDYSLVNDAVISYSNGGLDIDSENARINPINEFKE</sequence>
<gene>
    <name evidence="2" type="ORF">GS03_00655</name>
</gene>
<protein>
    <submittedName>
        <fullName evidence="2">Uncharacterized protein</fullName>
    </submittedName>
</protein>
<evidence type="ECO:0000313" key="2">
    <source>
        <dbReference type="EMBL" id="QBZ97169.1"/>
    </source>
</evidence>
<name>A0A4P7PQV4_9FLAO</name>
<keyword evidence="1" id="KW-0812">Transmembrane</keyword>
<dbReference type="Proteomes" id="UP000296862">
    <property type="component" value="Chromosome"/>
</dbReference>
<keyword evidence="1" id="KW-0472">Membrane</keyword>
<evidence type="ECO:0000313" key="3">
    <source>
        <dbReference type="Proteomes" id="UP000296862"/>
    </source>
</evidence>
<keyword evidence="3" id="KW-1185">Reference proteome</keyword>